<evidence type="ECO:0000313" key="2">
    <source>
        <dbReference type="Proteomes" id="UP000000715"/>
    </source>
</evidence>
<gene>
    <name evidence="3" type="primary">LOC123388840</name>
</gene>
<name>A0A8U0RJ53_MUSPF</name>
<dbReference type="Proteomes" id="UP000000715">
    <property type="component" value="Unplaced"/>
</dbReference>
<feature type="region of interest" description="Disordered" evidence="1">
    <location>
        <begin position="1"/>
        <end position="27"/>
    </location>
</feature>
<protein>
    <submittedName>
        <fullName evidence="3">Translation initiation factor IF-2-like</fullName>
    </submittedName>
</protein>
<evidence type="ECO:0000313" key="3">
    <source>
        <dbReference type="RefSeq" id="XP_044925062.1"/>
    </source>
</evidence>
<organism evidence="2 3">
    <name type="scientific">Mustela putorius furo</name>
    <name type="common">European domestic ferret</name>
    <name type="synonym">Mustela furo</name>
    <dbReference type="NCBI Taxonomy" id="9669"/>
    <lineage>
        <taxon>Eukaryota</taxon>
        <taxon>Metazoa</taxon>
        <taxon>Chordata</taxon>
        <taxon>Craniata</taxon>
        <taxon>Vertebrata</taxon>
        <taxon>Euteleostomi</taxon>
        <taxon>Mammalia</taxon>
        <taxon>Eutheria</taxon>
        <taxon>Laurasiatheria</taxon>
        <taxon>Carnivora</taxon>
        <taxon>Caniformia</taxon>
        <taxon>Musteloidea</taxon>
        <taxon>Mustelidae</taxon>
        <taxon>Mustelinae</taxon>
        <taxon>Mustela</taxon>
    </lineage>
</organism>
<dbReference type="GeneID" id="123388840"/>
<keyword evidence="2" id="KW-1185">Reference proteome</keyword>
<reference evidence="3" key="1">
    <citation type="submission" date="2025-08" db="UniProtKB">
        <authorList>
            <consortium name="RefSeq"/>
        </authorList>
    </citation>
    <scope>IDENTIFICATION</scope>
    <source>
        <tissue evidence="3">Brain</tissue>
    </source>
</reference>
<dbReference type="AlphaFoldDB" id="A0A8U0RJ53"/>
<dbReference type="RefSeq" id="XP_044925062.1">
    <property type="nucleotide sequence ID" value="XM_045069127.1"/>
</dbReference>
<feature type="region of interest" description="Disordered" evidence="1">
    <location>
        <begin position="66"/>
        <end position="201"/>
    </location>
</feature>
<proteinExistence type="predicted"/>
<sequence>MCLSLARGQPSWERRGGRGSPGAGVSLRPVHSVLTVGPRRRASSSPVPAGCPHRVWGRAAAARAALSHGRARRGRRTWRRGARGTRARAQLRKRRARRRRLPRCSRAAPRPLPLRPRGRRPASRAGAAGAQRRGRRSRPPWFRSIAGRLTQSAATWPRLAPSPPGAPRPRGSRAGGAGMPAGARPEAKIGEGITLAGGRCG</sequence>
<evidence type="ECO:0000256" key="1">
    <source>
        <dbReference type="SAM" id="MobiDB-lite"/>
    </source>
</evidence>
<feature type="compositionally biased region" description="Basic residues" evidence="1">
    <location>
        <begin position="69"/>
        <end position="103"/>
    </location>
</feature>
<accession>A0A8U0RJ53</accession>